<evidence type="ECO:0000313" key="1">
    <source>
        <dbReference type="EMBL" id="MPN24962.1"/>
    </source>
</evidence>
<dbReference type="AlphaFoldDB" id="A0A645GFY9"/>
<dbReference type="CDD" id="cd11532">
    <property type="entry name" value="NTP-PPase_COG4997"/>
    <property type="match status" value="1"/>
</dbReference>
<comment type="caution">
    <text evidence="1">The sequence shown here is derived from an EMBL/GenBank/DDBJ whole genome shotgun (WGS) entry which is preliminary data.</text>
</comment>
<proteinExistence type="predicted"/>
<protein>
    <recommendedName>
        <fullName evidence="2">Phosphoribosyl-ATP pyrophosphohydrolase</fullName>
    </recommendedName>
</protein>
<dbReference type="EMBL" id="VSSQ01073981">
    <property type="protein sequence ID" value="MPN24962.1"/>
    <property type="molecule type" value="Genomic_DNA"/>
</dbReference>
<dbReference type="InterPro" id="IPR038735">
    <property type="entry name" value="MSMEG_1276-like_NTP-PPase_dom"/>
</dbReference>
<accession>A0A645GFY9</accession>
<name>A0A645GFY9_9ZZZZ</name>
<reference evidence="1" key="1">
    <citation type="submission" date="2019-08" db="EMBL/GenBank/DDBJ databases">
        <authorList>
            <person name="Kucharzyk K."/>
            <person name="Murdoch R.W."/>
            <person name="Higgins S."/>
            <person name="Loffler F."/>
        </authorList>
    </citation>
    <scope>NUCLEOTIDE SEQUENCE</scope>
</reference>
<organism evidence="1">
    <name type="scientific">bioreactor metagenome</name>
    <dbReference type="NCBI Taxonomy" id="1076179"/>
    <lineage>
        <taxon>unclassified sequences</taxon>
        <taxon>metagenomes</taxon>
        <taxon>ecological metagenomes</taxon>
    </lineage>
</organism>
<gene>
    <name evidence="1" type="ORF">SDC9_172368</name>
</gene>
<evidence type="ECO:0008006" key="2">
    <source>
        <dbReference type="Google" id="ProtNLM"/>
    </source>
</evidence>
<sequence length="101" mass="12035">MEYNKLVRDKIPEIIMNQQEVPVTCVLNDEEFNCELKKKLVEEVNEYLESEEVEELTDIMEVLYALAKTKGYSETELENLRIKKCNERGKFDEKIFLIKKK</sequence>